<evidence type="ECO:0000256" key="2">
    <source>
        <dbReference type="ARBA" id="ARBA00022487"/>
    </source>
</evidence>
<keyword evidence="3" id="KW-0858">Xylan degradation</keyword>
<evidence type="ECO:0000256" key="9">
    <source>
        <dbReference type="ARBA" id="ARBA00034075"/>
    </source>
</evidence>
<dbReference type="SUPFAM" id="SSF53474">
    <property type="entry name" value="alpha/beta-Hydrolases"/>
    <property type="match status" value="1"/>
</dbReference>
<dbReference type="GO" id="GO:0030600">
    <property type="term" value="F:feruloyl esterase activity"/>
    <property type="evidence" value="ECO:0007669"/>
    <property type="project" value="UniProtKB-EC"/>
</dbReference>
<dbReference type="EC" id="3.1.1.-" evidence="10"/>
<comment type="catalytic activity">
    <reaction evidence="9">
        <text>feruloyl-polysaccharide + H2O = ferulate + polysaccharide.</text>
        <dbReference type="EC" id="3.1.1.73"/>
    </reaction>
</comment>
<dbReference type="EMBL" id="JAGPUO010000016">
    <property type="protein sequence ID" value="KAG5657865.1"/>
    <property type="molecule type" value="Genomic_DNA"/>
</dbReference>
<keyword evidence="8" id="KW-1015">Disulfide bond</keyword>
<evidence type="ECO:0000256" key="1">
    <source>
        <dbReference type="ARBA" id="ARBA00006249"/>
    </source>
</evidence>
<comment type="caution">
    <text evidence="11">The sequence shown here is derived from an EMBL/GenBank/DDBJ whole genome shotgun (WGS) entry which is preliminary data.</text>
</comment>
<keyword evidence="7" id="KW-0106">Calcium</keyword>
<evidence type="ECO:0000313" key="11">
    <source>
        <dbReference type="EMBL" id="KAG5657865.1"/>
    </source>
</evidence>
<sequence length="1119" mass="124158">MTRDAIVRSLMTVILTTSPTPSAPSTELVSSILDSFERHCPALLECNIIVVFDAFDQIVPTARLKKGQVTPQQAADFSAYKRNVKDLILDKYHHETPATAFIQQDATAEYGSPTPQNTVDYKISHSPDKKVTFIEPSRRLGFGLAVRSALRVTQTPHVWVQQHDWELIADLPIQPLLQIMQAHESNLEAPIKYVCLAAVRMLSYATSAYATENPTLRELSSSLTRDYEAPSHPSVKVPLAPMYFWHDKPHLASTAHYLERVFPSRLAMLRGDFIEDKIGQRARAQMKDGLWAKWGTWVYYPEDGKQLCLKHLQGRTWEGTTRQADRAAMWRKKNEAARAPEEKSVVDESDVPLLASTLLIACNALLGAAQIMGTPSYEFLYTVNATLGERWQIGNYSQGSRVVIPITGGTFKGPRLSGTVSNLGADWGLTDTKGVFFPDTRYNLRTHDGVDIYIQTSGPTQPDGRTLLRGVFQVGHPDYEWLNYVLAVGVLQRPPAESSGKYVVIDMWQCDGTSCQGYANGDMSGIRYIDSSWTMGLVCDPRSQLTLSPQWGRSEEAREIIRRGNLIKAGVFLVFADTKFKRLIESIRFTDTMRANLSTLLLPSLFSGLGVCAKDDFSAKCAALKTSLKLPNTTVWFTEHVAAGGNITFPDNHPTCNPKSQVVDVELCRVAMFVKTGPASNLTLEAWLPSNWTGRFMSTGNGGMAGCIQYGDVAYGANYGFATVGANNGHNGTSAVDMFHNSGVVEDYVYRSVHTGTVLGKQIAKKFYGKKHTKSYYLGCSTGGRQGWKEAQDFPDDFDGIVAGAPAMRFNGLQSRSGSFWGITGPPGAPTHLSPTEWNMVHKNVLTQCDEKLDGVKDGVVEDPNLCEYRPEALICTKGQTKDCLTGTQIETVRKVFSPLYGNNGTYIYPRIPPGASAGFGFAIGEQPFPYSTEWFQYVIWEDPKWSPDTIGPNDYEKGTEVNPFNVETWEGDLSKFKKRGSKIIHWHGLQDGLISSDNSMDYYNHVSRTMGLDNTELDKFYRYFRVSGCGHCGTGDGAARIGNNLSNLGGKTADNNVLLAIIKWVEEGVAPDTITGQRFVNGASTGKVEVERKHCRYPYRNVWDRKGDWKKADSWKCQ</sequence>
<dbReference type="PANTHER" id="PTHR33938:SF15">
    <property type="entry name" value="FERULOYL ESTERASE B-RELATED"/>
    <property type="match status" value="1"/>
</dbReference>
<evidence type="ECO:0000256" key="5">
    <source>
        <dbReference type="ARBA" id="ARBA00022729"/>
    </source>
</evidence>
<keyword evidence="4" id="KW-0479">Metal-binding</keyword>
<evidence type="ECO:0000256" key="3">
    <source>
        <dbReference type="ARBA" id="ARBA00022651"/>
    </source>
</evidence>
<dbReference type="AlphaFoldDB" id="A0A9P7H2J9"/>
<keyword evidence="12" id="KW-1185">Reference proteome</keyword>
<accession>A0A9P7H2J9</accession>
<dbReference type="PANTHER" id="PTHR33938">
    <property type="entry name" value="FERULOYL ESTERASE B-RELATED"/>
    <property type="match status" value="1"/>
</dbReference>
<evidence type="ECO:0000313" key="12">
    <source>
        <dbReference type="Proteomes" id="UP000782241"/>
    </source>
</evidence>
<name>A0A9P7H2J9_9HYPO</name>
<evidence type="ECO:0000256" key="10">
    <source>
        <dbReference type="RuleBase" id="RU361238"/>
    </source>
</evidence>
<comment type="similarity">
    <text evidence="1 10">Belongs to the tannase family.</text>
</comment>
<evidence type="ECO:0000256" key="4">
    <source>
        <dbReference type="ARBA" id="ARBA00022723"/>
    </source>
</evidence>
<keyword evidence="3" id="KW-0119">Carbohydrate metabolism</keyword>
<proteinExistence type="inferred from homology"/>
<keyword evidence="6 10" id="KW-0378">Hydrolase</keyword>
<gene>
    <name evidence="11" type="ORF">KAF25_007898</name>
</gene>
<dbReference type="InterPro" id="IPR029058">
    <property type="entry name" value="AB_hydrolase_fold"/>
</dbReference>
<evidence type="ECO:0000256" key="6">
    <source>
        <dbReference type="ARBA" id="ARBA00022801"/>
    </source>
</evidence>
<keyword evidence="5" id="KW-0732">Signal</keyword>
<organism evidence="11 12">
    <name type="scientific">Fusarium avenaceum</name>
    <dbReference type="NCBI Taxonomy" id="40199"/>
    <lineage>
        <taxon>Eukaryota</taxon>
        <taxon>Fungi</taxon>
        <taxon>Dikarya</taxon>
        <taxon>Ascomycota</taxon>
        <taxon>Pezizomycotina</taxon>
        <taxon>Sordariomycetes</taxon>
        <taxon>Hypocreomycetidae</taxon>
        <taxon>Hypocreales</taxon>
        <taxon>Nectriaceae</taxon>
        <taxon>Fusarium</taxon>
        <taxon>Fusarium tricinctum species complex</taxon>
    </lineage>
</organism>
<evidence type="ECO:0000256" key="7">
    <source>
        <dbReference type="ARBA" id="ARBA00022837"/>
    </source>
</evidence>
<dbReference type="InterPro" id="IPR011118">
    <property type="entry name" value="Tannase/feruloyl_esterase"/>
</dbReference>
<dbReference type="Pfam" id="PF11578">
    <property type="entry name" value="DUF3237"/>
    <property type="match status" value="1"/>
</dbReference>
<keyword evidence="3" id="KW-0624">Polysaccharide degradation</keyword>
<reference evidence="11" key="1">
    <citation type="submission" date="2021-04" db="EMBL/GenBank/DDBJ databases">
        <title>Draft genome of Fusarium avenaceum strain F156N33, isolated from an atmospheric sample in Virginia.</title>
        <authorList>
            <person name="Yang S."/>
            <person name="Vinatzer B.A."/>
            <person name="Coleman J."/>
        </authorList>
    </citation>
    <scope>NUCLEOTIDE SEQUENCE</scope>
    <source>
        <strain evidence="11">F156N33</strain>
    </source>
</reference>
<dbReference type="Gene3D" id="2.40.160.20">
    <property type="match status" value="1"/>
</dbReference>
<keyword evidence="2" id="KW-0719">Serine esterase</keyword>
<evidence type="ECO:0000256" key="8">
    <source>
        <dbReference type="ARBA" id="ARBA00023157"/>
    </source>
</evidence>
<dbReference type="Pfam" id="PF07519">
    <property type="entry name" value="Tannase"/>
    <property type="match status" value="2"/>
</dbReference>
<dbReference type="Proteomes" id="UP000782241">
    <property type="component" value="Unassembled WGS sequence"/>
</dbReference>
<dbReference type="GO" id="GO:0045493">
    <property type="term" value="P:xylan catabolic process"/>
    <property type="evidence" value="ECO:0007669"/>
    <property type="project" value="UniProtKB-KW"/>
</dbReference>
<dbReference type="GO" id="GO:0046872">
    <property type="term" value="F:metal ion binding"/>
    <property type="evidence" value="ECO:0007669"/>
    <property type="project" value="UniProtKB-KW"/>
</dbReference>
<protein>
    <recommendedName>
        <fullName evidence="10">Carboxylic ester hydrolase</fullName>
        <ecNumber evidence="10">3.1.1.-</ecNumber>
    </recommendedName>
</protein>